<keyword evidence="2" id="KW-1185">Reference proteome</keyword>
<dbReference type="RefSeq" id="WP_248636795.1">
    <property type="nucleotide sequence ID" value="NZ_JALPTH010000033.1"/>
</dbReference>
<dbReference type="Proteomes" id="UP001522868">
    <property type="component" value="Unassembled WGS sequence"/>
</dbReference>
<dbReference type="EMBL" id="JALPTH010000033">
    <property type="protein sequence ID" value="MCK8680970.1"/>
    <property type="molecule type" value="Genomic_DNA"/>
</dbReference>
<reference evidence="1 2" key="1">
    <citation type="submission" date="2022-04" db="EMBL/GenBank/DDBJ databases">
        <title>Streptomyces sp. nov. LCR6-01 isolated from Lichen of Dirinaria sp.</title>
        <authorList>
            <person name="Kanchanasin P."/>
            <person name="Tanasupawat S."/>
            <person name="Phongsopitanun W."/>
        </authorList>
    </citation>
    <scope>NUCLEOTIDE SEQUENCE [LARGE SCALE GENOMIC DNA]</scope>
    <source>
        <strain evidence="1 2">LCR6-01</strain>
    </source>
</reference>
<proteinExistence type="predicted"/>
<evidence type="ECO:0000313" key="1">
    <source>
        <dbReference type="EMBL" id="MCK8680970.1"/>
    </source>
</evidence>
<accession>A0ABT0II86</accession>
<organism evidence="1 2">
    <name type="scientific">Streptomyces lichenis</name>
    <dbReference type="NCBI Taxonomy" id="2306967"/>
    <lineage>
        <taxon>Bacteria</taxon>
        <taxon>Bacillati</taxon>
        <taxon>Actinomycetota</taxon>
        <taxon>Actinomycetes</taxon>
        <taxon>Kitasatosporales</taxon>
        <taxon>Streptomycetaceae</taxon>
        <taxon>Streptomyces</taxon>
    </lineage>
</organism>
<name>A0ABT0II86_9ACTN</name>
<evidence type="ECO:0000313" key="2">
    <source>
        <dbReference type="Proteomes" id="UP001522868"/>
    </source>
</evidence>
<gene>
    <name evidence="1" type="ORF">M1O15_26985</name>
</gene>
<comment type="caution">
    <text evidence="1">The sequence shown here is derived from an EMBL/GenBank/DDBJ whole genome shotgun (WGS) entry which is preliminary data.</text>
</comment>
<sequence>MDDSDRLDDPKTEAFRQARTAGLVCPGDPFDLMAPVIAMVRAWSSVLLRRG</sequence>
<protein>
    <submittedName>
        <fullName evidence="1">Uncharacterized protein</fullName>
    </submittedName>
</protein>